<proteinExistence type="predicted"/>
<organism evidence="2 3">
    <name type="scientific">Caerostris extrusa</name>
    <name type="common">Bark spider</name>
    <name type="synonym">Caerostris bankana</name>
    <dbReference type="NCBI Taxonomy" id="172846"/>
    <lineage>
        <taxon>Eukaryota</taxon>
        <taxon>Metazoa</taxon>
        <taxon>Ecdysozoa</taxon>
        <taxon>Arthropoda</taxon>
        <taxon>Chelicerata</taxon>
        <taxon>Arachnida</taxon>
        <taxon>Araneae</taxon>
        <taxon>Araneomorphae</taxon>
        <taxon>Entelegynae</taxon>
        <taxon>Araneoidea</taxon>
        <taxon>Araneidae</taxon>
        <taxon>Caerostris</taxon>
    </lineage>
</organism>
<keyword evidence="1" id="KW-1133">Transmembrane helix</keyword>
<dbReference type="AlphaFoldDB" id="A0AAV4TB73"/>
<dbReference type="EMBL" id="BPLR01010876">
    <property type="protein sequence ID" value="GIY42637.1"/>
    <property type="molecule type" value="Genomic_DNA"/>
</dbReference>
<evidence type="ECO:0000313" key="2">
    <source>
        <dbReference type="EMBL" id="GIY42637.1"/>
    </source>
</evidence>
<comment type="caution">
    <text evidence="2">The sequence shown here is derived from an EMBL/GenBank/DDBJ whole genome shotgun (WGS) entry which is preliminary data.</text>
</comment>
<reference evidence="2 3" key="1">
    <citation type="submission" date="2021-06" db="EMBL/GenBank/DDBJ databases">
        <title>Caerostris extrusa draft genome.</title>
        <authorList>
            <person name="Kono N."/>
            <person name="Arakawa K."/>
        </authorList>
    </citation>
    <scope>NUCLEOTIDE SEQUENCE [LARGE SCALE GENOMIC DNA]</scope>
</reference>
<evidence type="ECO:0000313" key="3">
    <source>
        <dbReference type="Proteomes" id="UP001054945"/>
    </source>
</evidence>
<keyword evidence="1" id="KW-0812">Transmembrane</keyword>
<keyword evidence="1" id="KW-0472">Membrane</keyword>
<evidence type="ECO:0000256" key="1">
    <source>
        <dbReference type="SAM" id="Phobius"/>
    </source>
</evidence>
<name>A0AAV4TB73_CAEEX</name>
<feature type="transmembrane region" description="Helical" evidence="1">
    <location>
        <begin position="69"/>
        <end position="88"/>
    </location>
</feature>
<gene>
    <name evidence="2" type="ORF">CEXT_618131</name>
</gene>
<keyword evidence="3" id="KW-1185">Reference proteome</keyword>
<dbReference type="Proteomes" id="UP001054945">
    <property type="component" value="Unassembled WGS sequence"/>
</dbReference>
<sequence>MTQEGTRVPKNLLRTRFSLFCTTGKLSPGVGVTTSSYKIVRRINNEGHMMMKRGGIRRFSGPAELRKPYRLYVLFRFFALSFSVLSIIHHQGVKNFLPRMKRGGCTCLSCARTRADDVSSIPLIVLEDRDHFGNNCIGVGLSRRGRFASQENMHDF</sequence>
<accession>A0AAV4TB73</accession>
<protein>
    <submittedName>
        <fullName evidence="2">Uncharacterized protein</fullName>
    </submittedName>
</protein>